<dbReference type="Proteomes" id="UP000256964">
    <property type="component" value="Unassembled WGS sequence"/>
</dbReference>
<evidence type="ECO:0000313" key="2">
    <source>
        <dbReference type="Proteomes" id="UP000256964"/>
    </source>
</evidence>
<dbReference type="OrthoDB" id="2757967at2759"/>
<sequence length="233" mass="26139">MPRAASATRPRRTRAARHNAVWRTAAIAPPRPSDLAAQHLLLPRDPRTPAELFFGMLKDGCGRGMGEEGPDTRPNIQVRFWVDCKVPLSEPHSFFEDEPVYTLKVTLAPVLFIRPLTVSLEAWTGSDVEAPGAPLWLRELVDVSGAIKHKTFVRVYRWIHHFVRALFATPDIAIPEAQSWFKMLDLLEHIAVCFLSSWSHVPALLTMHRACTVPNHSFLRDIGSPSRVQSGAQ</sequence>
<accession>A0A371CS28</accession>
<gene>
    <name evidence="1" type="ORF">OH76DRAFT_1410417</name>
</gene>
<keyword evidence="2" id="KW-1185">Reference proteome</keyword>
<organism evidence="1 2">
    <name type="scientific">Lentinus brumalis</name>
    <dbReference type="NCBI Taxonomy" id="2498619"/>
    <lineage>
        <taxon>Eukaryota</taxon>
        <taxon>Fungi</taxon>
        <taxon>Dikarya</taxon>
        <taxon>Basidiomycota</taxon>
        <taxon>Agaricomycotina</taxon>
        <taxon>Agaricomycetes</taxon>
        <taxon>Polyporales</taxon>
        <taxon>Polyporaceae</taxon>
        <taxon>Lentinus</taxon>
    </lineage>
</organism>
<protein>
    <submittedName>
        <fullName evidence="1">Uncharacterized protein</fullName>
    </submittedName>
</protein>
<dbReference type="EMBL" id="KZ857470">
    <property type="protein sequence ID" value="RDX43090.1"/>
    <property type="molecule type" value="Genomic_DNA"/>
</dbReference>
<name>A0A371CS28_9APHY</name>
<proteinExistence type="predicted"/>
<reference evidence="1 2" key="1">
    <citation type="journal article" date="2018" name="Biotechnol. Biofuels">
        <title>Integrative visual omics of the white-rot fungus Polyporus brumalis exposes the biotechnological potential of its oxidative enzymes for delignifying raw plant biomass.</title>
        <authorList>
            <person name="Miyauchi S."/>
            <person name="Rancon A."/>
            <person name="Drula E."/>
            <person name="Hage H."/>
            <person name="Chaduli D."/>
            <person name="Favel A."/>
            <person name="Grisel S."/>
            <person name="Henrissat B."/>
            <person name="Herpoel-Gimbert I."/>
            <person name="Ruiz-Duenas F.J."/>
            <person name="Chevret D."/>
            <person name="Hainaut M."/>
            <person name="Lin J."/>
            <person name="Wang M."/>
            <person name="Pangilinan J."/>
            <person name="Lipzen A."/>
            <person name="Lesage-Meessen L."/>
            <person name="Navarro D."/>
            <person name="Riley R."/>
            <person name="Grigoriev I.V."/>
            <person name="Zhou S."/>
            <person name="Raouche S."/>
            <person name="Rosso M.N."/>
        </authorList>
    </citation>
    <scope>NUCLEOTIDE SEQUENCE [LARGE SCALE GENOMIC DNA]</scope>
    <source>
        <strain evidence="1 2">BRFM 1820</strain>
    </source>
</reference>
<evidence type="ECO:0000313" key="1">
    <source>
        <dbReference type="EMBL" id="RDX43090.1"/>
    </source>
</evidence>
<dbReference type="AlphaFoldDB" id="A0A371CS28"/>